<proteinExistence type="predicted"/>
<reference evidence="1" key="1">
    <citation type="submission" date="2023-01" db="EMBL/GenBank/DDBJ databases">
        <title>Whole genome sequence of Paucibacter sp. S2-9 isolated from pond sediment.</title>
        <authorList>
            <person name="Jung J.Y."/>
        </authorList>
    </citation>
    <scope>NUCLEOTIDE SEQUENCE</scope>
    <source>
        <strain evidence="1">S2-9</strain>
    </source>
</reference>
<organism evidence="1 2">
    <name type="scientific">Paucibacter sediminis</name>
    <dbReference type="NCBI Taxonomy" id="3019553"/>
    <lineage>
        <taxon>Bacteria</taxon>
        <taxon>Pseudomonadati</taxon>
        <taxon>Pseudomonadota</taxon>
        <taxon>Betaproteobacteria</taxon>
        <taxon>Burkholderiales</taxon>
        <taxon>Sphaerotilaceae</taxon>
        <taxon>Roseateles</taxon>
    </lineage>
</organism>
<keyword evidence="2" id="KW-1185">Reference proteome</keyword>
<dbReference type="KEGG" id="pais:PFX98_17955"/>
<accession>A0AA95N8Y1</accession>
<evidence type="ECO:0000313" key="2">
    <source>
        <dbReference type="Proteomes" id="UP001177769"/>
    </source>
</evidence>
<gene>
    <name evidence="1" type="ORF">PFX98_17955</name>
</gene>
<dbReference type="Proteomes" id="UP001177769">
    <property type="component" value="Chromosome"/>
</dbReference>
<dbReference type="AlphaFoldDB" id="A0AA95N8Y1"/>
<evidence type="ECO:0000313" key="1">
    <source>
        <dbReference type="EMBL" id="WIT10785.1"/>
    </source>
</evidence>
<sequence length="166" mass="18662">MELQTGILNSREEVLAALKTGLLQALAQGGREQCWLDKDFCDWPLSDPEVLAALKAWALPHRRLHLLAHHYEGLRRAHPRFVSWRQNYGHVVEAGSFTDEDMALAGGRKLDALLLAPGTLCLRVLDSEHWRAVLSAERPDELLAREWFDAIQQRSSPSFSATTLGL</sequence>
<name>A0AA95N8Y1_9BURK</name>
<dbReference type="EMBL" id="CP116346">
    <property type="protein sequence ID" value="WIT10785.1"/>
    <property type="molecule type" value="Genomic_DNA"/>
</dbReference>
<dbReference type="RefSeq" id="WP_285231863.1">
    <property type="nucleotide sequence ID" value="NZ_CP116346.1"/>
</dbReference>
<protein>
    <submittedName>
        <fullName evidence="1">Uncharacterized protein</fullName>
    </submittedName>
</protein>